<reference evidence="1 2" key="1">
    <citation type="journal article" date="2022" name="bioRxiv">
        <title>The genome of the oomycete Peronosclerospora sorghi, a cosmopolitan pathogen of maize and sorghum, is inflated with dispersed pseudogenes.</title>
        <authorList>
            <person name="Fletcher K."/>
            <person name="Martin F."/>
            <person name="Isakeit T."/>
            <person name="Cavanaugh K."/>
            <person name="Magill C."/>
            <person name="Michelmore R."/>
        </authorList>
    </citation>
    <scope>NUCLEOTIDE SEQUENCE [LARGE SCALE GENOMIC DNA]</scope>
    <source>
        <strain evidence="1">P6</strain>
    </source>
</reference>
<accession>A0ACC0VPT1</accession>
<evidence type="ECO:0000313" key="1">
    <source>
        <dbReference type="EMBL" id="KAI9908513.1"/>
    </source>
</evidence>
<proteinExistence type="predicted"/>
<comment type="caution">
    <text evidence="1">The sequence shown here is derived from an EMBL/GenBank/DDBJ whole genome shotgun (WGS) entry which is preliminary data.</text>
</comment>
<sequence>MLEGVEKDGGTKFPHHMIALSGIEDTDGIEQQNPFLHIASEVKCAVMTVQNASPRNSPMKLFAARPQSTNECTPEFNTLLESAVKSNPRVRLLYMAFDGVSSEADYVRDILVDVLNGRGDTVSVVYPNHVAKAVPSQLILGSNIVLAGDYLVDQGLLPAANVSKELYQVTDYTSDIFVIRLCSPLMLHLFAGVAECQNQVFMVAPLDLSLLFLRLFLIGVNCDSVSKSTQICYIWCAMLWFTSLTGIHWTTRRNLVTSAIGMVCLKIQSDVRKNRLTTSEPAEHMFGLLIQFSREFSVSDLLTLSRKLDEILRCSFESEVVREKV</sequence>
<protein>
    <submittedName>
        <fullName evidence="1">Uncharacterized protein</fullName>
    </submittedName>
</protein>
<dbReference type="EMBL" id="CM047587">
    <property type="protein sequence ID" value="KAI9908513.1"/>
    <property type="molecule type" value="Genomic_DNA"/>
</dbReference>
<name>A0ACC0VPT1_9STRA</name>
<dbReference type="Proteomes" id="UP001163321">
    <property type="component" value="Chromosome 8"/>
</dbReference>
<organism evidence="1 2">
    <name type="scientific">Peronosclerospora sorghi</name>
    <dbReference type="NCBI Taxonomy" id="230839"/>
    <lineage>
        <taxon>Eukaryota</taxon>
        <taxon>Sar</taxon>
        <taxon>Stramenopiles</taxon>
        <taxon>Oomycota</taxon>
        <taxon>Peronosporomycetes</taxon>
        <taxon>Peronosporales</taxon>
        <taxon>Peronosporaceae</taxon>
        <taxon>Peronosclerospora</taxon>
    </lineage>
</organism>
<keyword evidence="2" id="KW-1185">Reference proteome</keyword>
<gene>
    <name evidence="1" type="ORF">PsorP6_003921</name>
</gene>
<evidence type="ECO:0000313" key="2">
    <source>
        <dbReference type="Proteomes" id="UP001163321"/>
    </source>
</evidence>